<dbReference type="AlphaFoldDB" id="A0A835IAU8"/>
<evidence type="ECO:0000313" key="2">
    <source>
        <dbReference type="Proteomes" id="UP000631114"/>
    </source>
</evidence>
<dbReference type="PANTHER" id="PTHR47070:SF2">
    <property type="entry name" value="OS06G0206100 PROTEIN"/>
    <property type="match status" value="1"/>
</dbReference>
<accession>A0A835IAU8</accession>
<evidence type="ECO:0000313" key="1">
    <source>
        <dbReference type="EMBL" id="KAF9614076.1"/>
    </source>
</evidence>
<comment type="caution">
    <text evidence="1">The sequence shown here is derived from an EMBL/GenBank/DDBJ whole genome shotgun (WGS) entry which is preliminary data.</text>
</comment>
<reference evidence="1 2" key="1">
    <citation type="submission" date="2020-10" db="EMBL/GenBank/DDBJ databases">
        <title>The Coptis chinensis genome and diversification of protoberbering-type alkaloids.</title>
        <authorList>
            <person name="Wang B."/>
            <person name="Shu S."/>
            <person name="Song C."/>
            <person name="Liu Y."/>
        </authorList>
    </citation>
    <scope>NUCLEOTIDE SEQUENCE [LARGE SCALE GENOMIC DNA]</scope>
    <source>
        <strain evidence="1">HL-2020</strain>
        <tissue evidence="1">Leaf</tissue>
    </source>
</reference>
<protein>
    <submittedName>
        <fullName evidence="1">Uncharacterized protein</fullName>
    </submittedName>
</protein>
<gene>
    <name evidence="1" type="ORF">IFM89_014876</name>
</gene>
<proteinExistence type="predicted"/>
<dbReference type="EMBL" id="JADFTS010000003">
    <property type="protein sequence ID" value="KAF9614076.1"/>
    <property type="molecule type" value="Genomic_DNA"/>
</dbReference>
<dbReference type="PANTHER" id="PTHR47070">
    <property type="entry name" value="HYDROXYPROLINE-RICH GLYCOPROTEIN-LIKE"/>
    <property type="match status" value="1"/>
</dbReference>
<name>A0A835IAU8_9MAGN</name>
<dbReference type="OrthoDB" id="657470at2759"/>
<organism evidence="1 2">
    <name type="scientific">Coptis chinensis</name>
    <dbReference type="NCBI Taxonomy" id="261450"/>
    <lineage>
        <taxon>Eukaryota</taxon>
        <taxon>Viridiplantae</taxon>
        <taxon>Streptophyta</taxon>
        <taxon>Embryophyta</taxon>
        <taxon>Tracheophyta</taxon>
        <taxon>Spermatophyta</taxon>
        <taxon>Magnoliopsida</taxon>
        <taxon>Ranunculales</taxon>
        <taxon>Ranunculaceae</taxon>
        <taxon>Coptidoideae</taxon>
        <taxon>Coptis</taxon>
    </lineage>
</organism>
<keyword evidence="2" id="KW-1185">Reference proteome</keyword>
<sequence length="189" mass="20312">MPHRRFLSPVYVPPMGVPGYSNNLAYPHPSNGNGYLRCRGSSQLAPGGLKYGASQHKPIPAGTPTGFGSYSNPAGYTLNAQGTVGGATDLDDSTRMKYKDGNIYVPNPQVLAEEGKAKALAFGEIDKAPAESPMWSMRLLTDTMRMLIVQDTQTMLKNLNSKLLSGRVPAVLGGRLLYTASFKYATLTL</sequence>
<dbReference type="Proteomes" id="UP000631114">
    <property type="component" value="Unassembled WGS sequence"/>
</dbReference>